<evidence type="ECO:0000259" key="10">
    <source>
        <dbReference type="Pfam" id="PF12323"/>
    </source>
</evidence>
<keyword evidence="7" id="KW-0233">DNA recombination</keyword>
<gene>
    <name evidence="11" type="ORF">GCM10009720_09250</name>
</gene>
<evidence type="ECO:0000256" key="7">
    <source>
        <dbReference type="ARBA" id="ARBA00023172"/>
    </source>
</evidence>
<feature type="domain" description="Probable transposase IS891/IS1136/IS1341" evidence="8">
    <location>
        <begin position="181"/>
        <end position="300"/>
    </location>
</feature>
<evidence type="ECO:0000256" key="4">
    <source>
        <dbReference type="ARBA" id="ARBA00022723"/>
    </source>
</evidence>
<feature type="domain" description="Cas12f1-like TNB" evidence="9">
    <location>
        <begin position="312"/>
        <end position="379"/>
    </location>
</feature>
<dbReference type="Pfam" id="PF12323">
    <property type="entry name" value="HTH_OrfB_IS605"/>
    <property type="match status" value="1"/>
</dbReference>
<comment type="similarity">
    <text evidence="2">In the N-terminal section; belongs to the transposase 2 family.</text>
</comment>
<dbReference type="GO" id="GO:0004519">
    <property type="term" value="F:endonuclease activity"/>
    <property type="evidence" value="ECO:0007669"/>
    <property type="project" value="UniProtKB-KW"/>
</dbReference>
<evidence type="ECO:0000256" key="1">
    <source>
        <dbReference type="ARBA" id="ARBA00008761"/>
    </source>
</evidence>
<keyword evidence="11" id="KW-0378">Hydrolase</keyword>
<evidence type="ECO:0000259" key="9">
    <source>
        <dbReference type="Pfam" id="PF07282"/>
    </source>
</evidence>
<protein>
    <submittedName>
        <fullName evidence="11">RNA-guided endonuclease TnpB family protein</fullName>
    </submittedName>
</protein>
<keyword evidence="6" id="KW-0238">DNA-binding</keyword>
<reference evidence="11 12" key="1">
    <citation type="journal article" date="2019" name="Int. J. Syst. Evol. Microbiol.">
        <title>The Global Catalogue of Microorganisms (GCM) 10K type strain sequencing project: providing services to taxonomists for standard genome sequencing and annotation.</title>
        <authorList>
            <consortium name="The Broad Institute Genomics Platform"/>
            <consortium name="The Broad Institute Genome Sequencing Center for Infectious Disease"/>
            <person name="Wu L."/>
            <person name="Ma J."/>
        </authorList>
    </citation>
    <scope>NUCLEOTIDE SEQUENCE [LARGE SCALE GENOMIC DNA]</scope>
    <source>
        <strain evidence="11 12">JCM 13595</strain>
    </source>
</reference>
<comment type="caution">
    <text evidence="11">The sequence shown here is derived from an EMBL/GenBank/DDBJ whole genome shotgun (WGS) entry which is preliminary data.</text>
</comment>
<dbReference type="Pfam" id="PF01385">
    <property type="entry name" value="OrfB_IS605"/>
    <property type="match status" value="1"/>
</dbReference>
<feature type="domain" description="Transposase putative helix-turn-helix" evidence="10">
    <location>
        <begin position="1"/>
        <end position="46"/>
    </location>
</feature>
<dbReference type="InterPro" id="IPR051399">
    <property type="entry name" value="RNA-guided_DNA_endo/Transpos"/>
</dbReference>
<keyword evidence="3" id="KW-0815">Transposition</keyword>
<evidence type="ECO:0000313" key="11">
    <source>
        <dbReference type="EMBL" id="GAA2031131.1"/>
    </source>
</evidence>
<evidence type="ECO:0000256" key="6">
    <source>
        <dbReference type="ARBA" id="ARBA00023125"/>
    </source>
</evidence>
<keyword evidence="11" id="KW-0540">Nuclease</keyword>
<accession>A0ABN2U7Z6</accession>
<keyword evidence="4" id="KW-0479">Metal-binding</keyword>
<organism evidence="11 12">
    <name type="scientific">Yaniella flava</name>
    <dbReference type="NCBI Taxonomy" id="287930"/>
    <lineage>
        <taxon>Bacteria</taxon>
        <taxon>Bacillati</taxon>
        <taxon>Actinomycetota</taxon>
        <taxon>Actinomycetes</taxon>
        <taxon>Micrococcales</taxon>
        <taxon>Micrococcaceae</taxon>
        <taxon>Yaniella</taxon>
    </lineage>
</organism>
<proteinExistence type="inferred from homology"/>
<dbReference type="PANTHER" id="PTHR30405:SF25">
    <property type="entry name" value="RNA-GUIDED DNA ENDONUCLEASE INSQ-RELATED"/>
    <property type="match status" value="1"/>
</dbReference>
<comment type="similarity">
    <text evidence="1">In the C-terminal section; belongs to the transposase 35 family.</text>
</comment>
<dbReference type="NCBIfam" id="NF040570">
    <property type="entry name" value="guided_TnpB"/>
    <property type="match status" value="1"/>
</dbReference>
<dbReference type="InterPro" id="IPR010095">
    <property type="entry name" value="Cas12f1-like_TNB"/>
</dbReference>
<dbReference type="InterPro" id="IPR001959">
    <property type="entry name" value="Transposase"/>
</dbReference>
<sequence>MMKKKRFAYRVYPTVDQQQVLARSFGCARAVYNDYVARRNALFEAGENLAEDSDVTARKVLVDAKQPGGDRTYLAEVSAVMLQQSVRDAQQGFANFFASVSGKRKGPKMRPPRLKSKRQTTHKIRFTRNANFRLEHVPGQKWGWLKLPKMPPIKTRMTRVLPSEPSSVTITQWADGTYEASFVVEVAPKPALAPTYQAAGVDLGITDLAIITTDTGDARKVANPRMLKRAQRKLGRLQRSLSRRAKGSANRNKARVKVAKQHRKVAHARKDYHHKVARQLVDETQALAVEDLHVAGLITNRRLAKAISDVGWGMLQRLIREKANEAGRQVHVIDRFYPSTQLCSTCGHKDGKKPLHIRSWACSACGTVHDRDINAAKNIMIAAGLSEIANDCGGCIRPHPGDGSPYEAVTPSQHAPQTA</sequence>
<evidence type="ECO:0000256" key="5">
    <source>
        <dbReference type="ARBA" id="ARBA00022833"/>
    </source>
</evidence>
<keyword evidence="5" id="KW-0862">Zinc</keyword>
<keyword evidence="12" id="KW-1185">Reference proteome</keyword>
<dbReference type="InterPro" id="IPR021027">
    <property type="entry name" value="Transposase_put_HTH"/>
</dbReference>
<evidence type="ECO:0000259" key="8">
    <source>
        <dbReference type="Pfam" id="PF01385"/>
    </source>
</evidence>
<dbReference type="Proteomes" id="UP001501461">
    <property type="component" value="Unassembled WGS sequence"/>
</dbReference>
<keyword evidence="11" id="KW-0255">Endonuclease</keyword>
<evidence type="ECO:0000313" key="12">
    <source>
        <dbReference type="Proteomes" id="UP001501461"/>
    </source>
</evidence>
<evidence type="ECO:0000256" key="2">
    <source>
        <dbReference type="ARBA" id="ARBA00011044"/>
    </source>
</evidence>
<dbReference type="Pfam" id="PF07282">
    <property type="entry name" value="Cas12f1-like_TNB"/>
    <property type="match status" value="1"/>
</dbReference>
<dbReference type="PANTHER" id="PTHR30405">
    <property type="entry name" value="TRANSPOSASE"/>
    <property type="match status" value="1"/>
</dbReference>
<evidence type="ECO:0000256" key="3">
    <source>
        <dbReference type="ARBA" id="ARBA00022578"/>
    </source>
</evidence>
<name>A0ABN2U7Z6_9MICC</name>
<dbReference type="NCBIfam" id="TIGR01766">
    <property type="entry name" value="IS200/IS605 family accessory protein TnpB-like domain"/>
    <property type="match status" value="1"/>
</dbReference>
<dbReference type="EMBL" id="BAAAMN010000014">
    <property type="protein sequence ID" value="GAA2031131.1"/>
    <property type="molecule type" value="Genomic_DNA"/>
</dbReference>